<keyword evidence="1" id="KW-0934">Plastid</keyword>
<geneLocation type="chloroplast" evidence="1"/>
<accession>A0A097KMM6</accession>
<dbReference type="RefSeq" id="YP_009105749.1">
    <property type="nucleotide sequence ID" value="NC_025535.1"/>
</dbReference>
<organism evidence="1">
    <name type="scientific">Neocystis brevis</name>
    <dbReference type="NCBI Taxonomy" id="1065496"/>
    <lineage>
        <taxon>Eukaryota</taxon>
        <taxon>Viridiplantae</taxon>
        <taxon>Chlorophyta</taxon>
        <taxon>core chlorophytes</taxon>
        <taxon>Chlorophyceae</taxon>
        <taxon>CS clade</taxon>
        <taxon>Sphaeropleales</taxon>
        <taxon>Radiococcaceae</taxon>
        <taxon>Neocystis</taxon>
    </lineage>
</organism>
<evidence type="ECO:0000313" key="1">
    <source>
        <dbReference type="EMBL" id="AIT94432.1"/>
    </source>
</evidence>
<keyword evidence="1" id="KW-0689">Ribosomal protein</keyword>
<reference evidence="1" key="1">
    <citation type="journal article" date="2014" name="BMC Evol. Biol.">
        <title>Chloroplast phylogenomic analysis resolves deep-level relationships within the green algal class Trebouxiophyceae.</title>
        <authorList>
            <person name="Lemieux C."/>
            <person name="Otis C."/>
            <person name="Turmel M."/>
        </authorList>
    </citation>
    <scope>NUCLEOTIDE SEQUENCE</scope>
</reference>
<dbReference type="AlphaFoldDB" id="A0A097KMM6"/>
<sequence>MAVPKKRLSKTKKKFVKLFGKKKLINKLIKLYLLQNQCLKLY</sequence>
<dbReference type="EMBL" id="KM462873">
    <property type="protein sequence ID" value="AIT94432.1"/>
    <property type="molecule type" value="Genomic_DNA"/>
</dbReference>
<dbReference type="GO" id="GO:0005840">
    <property type="term" value="C:ribosome"/>
    <property type="evidence" value="ECO:0007669"/>
    <property type="project" value="UniProtKB-KW"/>
</dbReference>
<proteinExistence type="predicted"/>
<dbReference type="GeneID" id="22159647"/>
<protein>
    <submittedName>
        <fullName evidence="1">Ribosomal protein L32</fullName>
    </submittedName>
</protein>
<name>A0A097KMM6_9CHLO</name>
<gene>
    <name evidence="1" type="primary">rpl32</name>
</gene>
<keyword evidence="1" id="KW-0150">Chloroplast</keyword>
<keyword evidence="1" id="KW-0687">Ribonucleoprotein</keyword>